<dbReference type="EMBL" id="VJXW01000004">
    <property type="protein sequence ID" value="TRW27692.1"/>
    <property type="molecule type" value="Genomic_DNA"/>
</dbReference>
<dbReference type="EMBL" id="MBEW02000015">
    <property type="protein sequence ID" value="RDY20975.1"/>
    <property type="molecule type" value="Genomic_DNA"/>
</dbReference>
<proteinExistence type="predicted"/>
<evidence type="ECO:0000313" key="3">
    <source>
        <dbReference type="Proteomes" id="UP000093352"/>
    </source>
</evidence>
<dbReference type="Proteomes" id="UP000093352">
    <property type="component" value="Unassembled WGS sequence"/>
</dbReference>
<evidence type="ECO:0000313" key="1">
    <source>
        <dbReference type="EMBL" id="RDY20975.1"/>
    </source>
</evidence>
<protein>
    <submittedName>
        <fullName evidence="1">Uncharacterized protein</fullName>
    </submittedName>
</protein>
<comment type="caution">
    <text evidence="1">The sequence shown here is derived from an EMBL/GenBank/DDBJ whole genome shotgun (WGS) entry which is preliminary data.</text>
</comment>
<sequence length="230" mass="26842">MSDIRLSMLNCAISGFYTNPSVRRSIVGDKIADEFDKFMAKEISKSELSKEAFEEYVYEKITSFEINPAQKYVTYNINISDETLAKMQKDSSFENMIYSQIKSIFANDELKSKGIMHVKFTGEDGKCEMRFEKLKEIPKKDDEEDDFWAKRAKRQREIDKIVFERNKKKKIRDKIIRNDIIENANLRNYTFAVRTAKAYEEKTGRKGKVDFTPEMKELLGLDELLAGLSD</sequence>
<reference evidence="2 4" key="3">
    <citation type="submission" date="2019-07" db="EMBL/GenBank/DDBJ databases">
        <title>Criibacterium bergeronii gen. nov., sp. nov. isolated from human clinical samples.</title>
        <authorList>
            <person name="Maheux A.F."/>
            <person name="Boudreau D.K."/>
            <person name="Berube E."/>
            <person name="Brodeur S."/>
            <person name="Bernard K.A."/>
            <person name="Abed J.Y."/>
            <person name="Ducrey E."/>
            <person name="Guay E.F."/>
            <person name="Raymond F."/>
            <person name="Corbeil J."/>
            <person name="Domingo M.-C."/>
            <person name="Roy P.H."/>
            <person name="Boissinot M."/>
            <person name="Tocheva E.I."/>
            <person name="Omar R.F."/>
        </authorList>
    </citation>
    <scope>NUCLEOTIDE SEQUENCE [LARGE SCALE GENOMIC DNA]</scope>
    <source>
        <strain evidence="2 4">CCRI-24246</strain>
    </source>
</reference>
<name>A0A371IKF6_9FIRM</name>
<keyword evidence="3" id="KW-1185">Reference proteome</keyword>
<dbReference type="RefSeq" id="WP_068913284.1">
    <property type="nucleotide sequence ID" value="NZ_MBEW02000015.1"/>
</dbReference>
<evidence type="ECO:0000313" key="2">
    <source>
        <dbReference type="EMBL" id="TRW27692.1"/>
    </source>
</evidence>
<evidence type="ECO:0000313" key="4">
    <source>
        <dbReference type="Proteomes" id="UP000319424"/>
    </source>
</evidence>
<dbReference type="AlphaFoldDB" id="A0A371IKF6"/>
<dbReference type="Proteomes" id="UP000319424">
    <property type="component" value="Unassembled WGS sequence"/>
</dbReference>
<reference evidence="1 3" key="1">
    <citation type="journal article" date="2016" name="Genome Announc.">
        <title>Draft Genome Sequence of Criibacterium bergeronii gen. nov., sp. nov., Strain CCRI-22567T, Isolated from a Vaginal Sample from a Woman with Bacterial Vaginosis.</title>
        <authorList>
            <person name="Maheux A.F."/>
            <person name="Berube E."/>
            <person name="Boudreau D.K."/>
            <person name="Raymond F."/>
            <person name="Corbeil J."/>
            <person name="Roy P.H."/>
            <person name="Boissinot M."/>
            <person name="Omar R.F."/>
        </authorList>
    </citation>
    <scope>NUCLEOTIDE SEQUENCE [LARGE SCALE GENOMIC DNA]</scope>
    <source>
        <strain evidence="1 3">CCRI-22567</strain>
    </source>
</reference>
<gene>
    <name evidence="1" type="ORF">BBG48_007150</name>
    <name evidence="2" type="ORF">FL857_03735</name>
</gene>
<reference evidence="1" key="2">
    <citation type="submission" date="2018-07" db="EMBL/GenBank/DDBJ databases">
        <authorList>
            <person name="Quirk P.G."/>
            <person name="Krulwich T.A."/>
        </authorList>
    </citation>
    <scope>NUCLEOTIDE SEQUENCE</scope>
    <source>
        <strain evidence="1">CCRI-22567</strain>
    </source>
</reference>
<accession>A0A371IKF6</accession>
<organism evidence="1 3">
    <name type="scientific">Criibacterium bergeronii</name>
    <dbReference type="NCBI Taxonomy" id="1871336"/>
    <lineage>
        <taxon>Bacteria</taxon>
        <taxon>Bacillati</taxon>
        <taxon>Bacillota</taxon>
        <taxon>Clostridia</taxon>
        <taxon>Peptostreptococcales</taxon>
        <taxon>Filifactoraceae</taxon>
        <taxon>Criibacterium</taxon>
    </lineage>
</organism>